<feature type="transmembrane region" description="Helical" evidence="5">
    <location>
        <begin position="223"/>
        <end position="244"/>
    </location>
</feature>
<comment type="caution">
    <text evidence="7">The sequence shown here is derived from an EMBL/GenBank/DDBJ whole genome shotgun (WGS) entry which is preliminary data.</text>
</comment>
<feature type="transmembrane region" description="Helical" evidence="5">
    <location>
        <begin position="401"/>
        <end position="424"/>
    </location>
</feature>
<feature type="transmembrane region" description="Helical" evidence="5">
    <location>
        <begin position="436"/>
        <end position="456"/>
    </location>
</feature>
<evidence type="ECO:0000313" key="8">
    <source>
        <dbReference type="Proteomes" id="UP000177376"/>
    </source>
</evidence>
<gene>
    <name evidence="7" type="ORF">A3A02_01780</name>
</gene>
<dbReference type="GO" id="GO:0016020">
    <property type="term" value="C:membrane"/>
    <property type="evidence" value="ECO:0007669"/>
    <property type="project" value="UniProtKB-SubCell"/>
</dbReference>
<feature type="transmembrane region" description="Helical" evidence="5">
    <location>
        <begin position="303"/>
        <end position="323"/>
    </location>
</feature>
<feature type="transmembrane region" description="Helical" evidence="5">
    <location>
        <begin position="48"/>
        <end position="73"/>
    </location>
</feature>
<dbReference type="Proteomes" id="UP000177376">
    <property type="component" value="Unassembled WGS sequence"/>
</dbReference>
<feature type="transmembrane region" description="Helical" evidence="5">
    <location>
        <begin position="93"/>
        <end position="114"/>
    </location>
</feature>
<evidence type="ECO:0000256" key="3">
    <source>
        <dbReference type="ARBA" id="ARBA00022989"/>
    </source>
</evidence>
<feature type="domain" description="O-antigen ligase-related" evidence="6">
    <location>
        <begin position="257"/>
        <end position="415"/>
    </location>
</feature>
<dbReference type="InterPro" id="IPR051533">
    <property type="entry name" value="WaaL-like"/>
</dbReference>
<feature type="transmembrane region" description="Helical" evidence="5">
    <location>
        <begin position="462"/>
        <end position="482"/>
    </location>
</feature>
<dbReference type="InterPro" id="IPR007016">
    <property type="entry name" value="O-antigen_ligase-rel_domated"/>
</dbReference>
<feature type="transmembrane region" description="Helical" evidence="5">
    <location>
        <begin position="251"/>
        <end position="268"/>
    </location>
</feature>
<sequence>MTALTNCSKALNKSLDFKTIYNSLAYLYISLFIVLGLIIGFSPVIYALFFLTAVIFILPAHLLGIQIIVFMTMIFERWFTLAPLITEYAIYKIYPLDVIILIAISGWLINQLFFKKNVIIFGWPEKLLGLFIIITVIYLIRSFFEINADIEIAISTFKNYAFYPLLYFLIIYSVQTTKQFKNILHTMLLAGVMIIGFIAIGWLRGQGLWTEYTPLSTYGIRFLAGSQAFYLMITVLLSLGLLAFERFKNQGLASVIIIIWLIGLAVSLMRHLWLSLFIGLIFLLTIIPAVNKKNLIKLSLKSSLIIITLAIIALLIANISPWANFSDSLDNFYKTFSTRITSLISVSQDTSLNWRLNFWRTAEKSWIKNPITGLGFGQKLPLELGQWQTFEEIRNIHNSPLAIIIQMGLIGISLFTLFIATNLASSFKLIFKNEELAPYYLGLLAAIVAMFFASLFQPYLETNLTSIFFYLLLGLLRTNLIINGQKEKI</sequence>
<name>A0A1G1YGN2_9BACT</name>
<evidence type="ECO:0000256" key="1">
    <source>
        <dbReference type="ARBA" id="ARBA00004141"/>
    </source>
</evidence>
<keyword evidence="2 5" id="KW-0812">Transmembrane</keyword>
<reference evidence="7 8" key="1">
    <citation type="journal article" date="2016" name="Nat. Commun.">
        <title>Thousands of microbial genomes shed light on interconnected biogeochemical processes in an aquifer system.</title>
        <authorList>
            <person name="Anantharaman K."/>
            <person name="Brown C.T."/>
            <person name="Hug L.A."/>
            <person name="Sharon I."/>
            <person name="Castelle C.J."/>
            <person name="Probst A.J."/>
            <person name="Thomas B.C."/>
            <person name="Singh A."/>
            <person name="Wilkins M.J."/>
            <person name="Karaoz U."/>
            <person name="Brodie E.L."/>
            <person name="Williams K.H."/>
            <person name="Hubbard S.S."/>
            <person name="Banfield J.F."/>
        </authorList>
    </citation>
    <scope>NUCLEOTIDE SEQUENCE [LARGE SCALE GENOMIC DNA]</scope>
</reference>
<accession>A0A1G1YGN2</accession>
<evidence type="ECO:0000256" key="4">
    <source>
        <dbReference type="ARBA" id="ARBA00023136"/>
    </source>
</evidence>
<feature type="transmembrane region" description="Helical" evidence="5">
    <location>
        <begin position="183"/>
        <end position="203"/>
    </location>
</feature>
<dbReference type="Pfam" id="PF04932">
    <property type="entry name" value="Wzy_C"/>
    <property type="match status" value="1"/>
</dbReference>
<dbReference type="EMBL" id="MHIM01000034">
    <property type="protein sequence ID" value="OGY51518.1"/>
    <property type="molecule type" value="Genomic_DNA"/>
</dbReference>
<proteinExistence type="predicted"/>
<dbReference type="PANTHER" id="PTHR37422">
    <property type="entry name" value="TEICHURONIC ACID BIOSYNTHESIS PROTEIN TUAE"/>
    <property type="match status" value="1"/>
</dbReference>
<evidence type="ECO:0000259" key="6">
    <source>
        <dbReference type="Pfam" id="PF04932"/>
    </source>
</evidence>
<feature type="transmembrane region" description="Helical" evidence="5">
    <location>
        <begin position="126"/>
        <end position="144"/>
    </location>
</feature>
<evidence type="ECO:0000313" key="7">
    <source>
        <dbReference type="EMBL" id="OGY51518.1"/>
    </source>
</evidence>
<feature type="transmembrane region" description="Helical" evidence="5">
    <location>
        <begin position="150"/>
        <end position="171"/>
    </location>
</feature>
<evidence type="ECO:0000256" key="5">
    <source>
        <dbReference type="SAM" id="Phobius"/>
    </source>
</evidence>
<dbReference type="PANTHER" id="PTHR37422:SF13">
    <property type="entry name" value="LIPOPOLYSACCHARIDE BIOSYNTHESIS PROTEIN PA4999-RELATED"/>
    <property type="match status" value="1"/>
</dbReference>
<evidence type="ECO:0000256" key="2">
    <source>
        <dbReference type="ARBA" id="ARBA00022692"/>
    </source>
</evidence>
<feature type="transmembrane region" description="Helical" evidence="5">
    <location>
        <begin position="20"/>
        <end position="41"/>
    </location>
</feature>
<feature type="transmembrane region" description="Helical" evidence="5">
    <location>
        <begin position="274"/>
        <end position="291"/>
    </location>
</feature>
<comment type="subcellular location">
    <subcellularLocation>
        <location evidence="1">Membrane</location>
        <topology evidence="1">Multi-pass membrane protein</topology>
    </subcellularLocation>
</comment>
<protein>
    <recommendedName>
        <fullName evidence="6">O-antigen ligase-related domain-containing protein</fullName>
    </recommendedName>
</protein>
<keyword evidence="3 5" id="KW-1133">Transmembrane helix</keyword>
<dbReference type="AlphaFoldDB" id="A0A1G1YGN2"/>
<organism evidence="7 8">
    <name type="scientific">Candidatus Buchananbacteria bacterium RIFCSPLOWO2_01_FULL_39_33</name>
    <dbReference type="NCBI Taxonomy" id="1797543"/>
    <lineage>
        <taxon>Bacteria</taxon>
        <taxon>Candidatus Buchananiibacteriota</taxon>
    </lineage>
</organism>
<keyword evidence="4 5" id="KW-0472">Membrane</keyword>